<dbReference type="SUPFAM" id="SSF52540">
    <property type="entry name" value="P-loop containing nucleoside triphosphate hydrolases"/>
    <property type="match status" value="1"/>
</dbReference>
<dbReference type="Proteomes" id="UP001516023">
    <property type="component" value="Unassembled WGS sequence"/>
</dbReference>
<evidence type="ECO:0000313" key="3">
    <source>
        <dbReference type="EMBL" id="KAL3778815.1"/>
    </source>
</evidence>
<proteinExistence type="predicted"/>
<dbReference type="PANTHER" id="PTHR46411:SF3">
    <property type="entry name" value="AAA+ ATPASE DOMAIN-CONTAINING PROTEIN"/>
    <property type="match status" value="1"/>
</dbReference>
<reference evidence="3 4" key="1">
    <citation type="journal article" date="2020" name="G3 (Bethesda)">
        <title>Improved Reference Genome for Cyclotella cryptica CCMP332, a Model for Cell Wall Morphogenesis, Salinity Adaptation, and Lipid Production in Diatoms (Bacillariophyta).</title>
        <authorList>
            <person name="Roberts W.R."/>
            <person name="Downey K.M."/>
            <person name="Ruck E.C."/>
            <person name="Traller J.C."/>
            <person name="Alverson A.J."/>
        </authorList>
    </citation>
    <scope>NUCLEOTIDE SEQUENCE [LARGE SCALE GENOMIC DNA]</scope>
    <source>
        <strain evidence="3 4">CCMP332</strain>
    </source>
</reference>
<feature type="region of interest" description="Disordered" evidence="1">
    <location>
        <begin position="1"/>
        <end position="76"/>
    </location>
</feature>
<evidence type="ECO:0000259" key="2">
    <source>
        <dbReference type="SMART" id="SM00382"/>
    </source>
</evidence>
<dbReference type="PANTHER" id="PTHR46411">
    <property type="entry name" value="FAMILY ATPASE, PUTATIVE-RELATED"/>
    <property type="match status" value="1"/>
</dbReference>
<evidence type="ECO:0000256" key="1">
    <source>
        <dbReference type="SAM" id="MobiDB-lite"/>
    </source>
</evidence>
<dbReference type="InterPro" id="IPR003959">
    <property type="entry name" value="ATPase_AAA_core"/>
</dbReference>
<evidence type="ECO:0000313" key="4">
    <source>
        <dbReference type="Proteomes" id="UP001516023"/>
    </source>
</evidence>
<organism evidence="3 4">
    <name type="scientific">Cyclotella cryptica</name>
    <dbReference type="NCBI Taxonomy" id="29204"/>
    <lineage>
        <taxon>Eukaryota</taxon>
        <taxon>Sar</taxon>
        <taxon>Stramenopiles</taxon>
        <taxon>Ochrophyta</taxon>
        <taxon>Bacillariophyta</taxon>
        <taxon>Coscinodiscophyceae</taxon>
        <taxon>Thalassiosirophycidae</taxon>
        <taxon>Stephanodiscales</taxon>
        <taxon>Stephanodiscaceae</taxon>
        <taxon>Cyclotella</taxon>
    </lineage>
</organism>
<keyword evidence="4" id="KW-1185">Reference proteome</keyword>
<dbReference type="AlphaFoldDB" id="A0ABD3NXA3"/>
<gene>
    <name evidence="3" type="ORF">HJC23_009848</name>
</gene>
<protein>
    <recommendedName>
        <fullName evidence="2">AAA+ ATPase domain-containing protein</fullName>
    </recommendedName>
</protein>
<dbReference type="SMART" id="SM00382">
    <property type="entry name" value="AAA"/>
    <property type="match status" value="1"/>
</dbReference>
<dbReference type="EMBL" id="JABMIG020000418">
    <property type="protein sequence ID" value="KAL3778815.1"/>
    <property type="molecule type" value="Genomic_DNA"/>
</dbReference>
<comment type="caution">
    <text evidence="3">The sequence shown here is derived from an EMBL/GenBank/DDBJ whole genome shotgun (WGS) entry which is preliminary data.</text>
</comment>
<name>A0ABD3NXA3_9STRA</name>
<dbReference type="Gene3D" id="3.40.50.300">
    <property type="entry name" value="P-loop containing nucleotide triphosphate hydrolases"/>
    <property type="match status" value="1"/>
</dbReference>
<dbReference type="Pfam" id="PF00004">
    <property type="entry name" value="AAA"/>
    <property type="match status" value="1"/>
</dbReference>
<dbReference type="InterPro" id="IPR027417">
    <property type="entry name" value="P-loop_NTPase"/>
</dbReference>
<sequence length="881" mass="97306">MPLPPPPKDLLSQIKAKKQGNDDGESSTTNNALLAAIQSRHAKSTTDASDAPKASSQRTPHNNNNNNHKPTASIVPPGKLFTYNEETSSFYFDLSLTNAHLAPDIHSNPDVDVIVPLAPCIYRMTDYTFQKGEPILLDRCVNKLGVLRCLRRECDELNALIWGRLTPPADKCREVPPNLDTMDDTRHGPIRPTMEEEELGKTRFMELLSSCGVYQQVSELILTQCHHATERRVVKNKIRTGNDKNPFGIPQIRVEGLTEFLQTITDLVPSLTAARNEIHEMQTVSFHPGLGELFVPGVPLLCYPEGMEGTPLGVSTVQSWYDEEEVHRGTKKVKRRFVLVVEFLVSVGEELVFVAASEVFPEFPEGRNVSVSELSHRRLDPTSRGEDAMLMDRMQRRGAFYASVATDNHYLEYHPNAFFPIIGGWGNNAVRPLSKSGRVMVDVRRGSLEGHVPVRGVSDGMSDTVKEAMKLFDQSKRTGVKVPFRTAILPDIRQALVKKSPWTQTQSQSDSDKLWMAWPMLVGFSFTARCWGKILLSLPKPPPDEVSIESITTDWHSSTDSPSRPSVVKLGIQRPALGGVGECGNVNYIRFHDSAFEQLVLAEDKKELIRAVARNAGGGSIFDFDEDWIGEEQEEDDEIGLDVVANKGAASIFLLSGPPGCGKTLTAEAIAELLKKPLYVVTAGDLGTTASELEKSLGAVLDLCSTWDALVLIDEADIFLEARSSTEIQRNALVCVMLRLLEYYSGCLFLSSNRDAKTIDAAIASRITVMLNYPPLDTAGRAKVWKNLLELVPPIPVDLHGEPLAGLKNNRRKLSKYRVNFTEEDYYQLASSFFLNGRQIKNSIVLARALARERGVALSIEILQRAVNAVAGNGAAVHGNS</sequence>
<dbReference type="InterPro" id="IPR003593">
    <property type="entry name" value="AAA+_ATPase"/>
</dbReference>
<feature type="domain" description="AAA+ ATPase" evidence="2">
    <location>
        <begin position="649"/>
        <end position="777"/>
    </location>
</feature>
<accession>A0ABD3NXA3</accession>